<dbReference type="GO" id="GO:0051539">
    <property type="term" value="F:4 iron, 4 sulfur cluster binding"/>
    <property type="evidence" value="ECO:0007669"/>
    <property type="project" value="TreeGrafter"/>
</dbReference>
<reference evidence="2 3" key="1">
    <citation type="submission" date="2020-08" db="EMBL/GenBank/DDBJ databases">
        <title>Genomic Encyclopedia of Type Strains, Phase IV (KMG-IV): sequencing the most valuable type-strain genomes for metagenomic binning, comparative biology and taxonomic classification.</title>
        <authorList>
            <person name="Goeker M."/>
        </authorList>
    </citation>
    <scope>NUCLEOTIDE SEQUENCE [LARGE SCALE GENOMIC DNA]</scope>
    <source>
        <strain evidence="2 3">DSM 4491</strain>
    </source>
</reference>
<dbReference type="InterPro" id="IPR016092">
    <property type="entry name" value="ATAP"/>
</dbReference>
<dbReference type="InterPro" id="IPR035903">
    <property type="entry name" value="HesB-like_dom_sf"/>
</dbReference>
<evidence type="ECO:0000313" key="3">
    <source>
        <dbReference type="Proteomes" id="UP000578000"/>
    </source>
</evidence>
<organism evidence="2 3">
    <name type="scientific">Acetobacter lovaniensis</name>
    <dbReference type="NCBI Taxonomy" id="104100"/>
    <lineage>
        <taxon>Bacteria</taxon>
        <taxon>Pseudomonadati</taxon>
        <taxon>Pseudomonadota</taxon>
        <taxon>Alphaproteobacteria</taxon>
        <taxon>Acetobacterales</taxon>
        <taxon>Acetobacteraceae</taxon>
        <taxon>Acetobacter</taxon>
    </lineage>
</organism>
<protein>
    <submittedName>
        <fullName evidence="2">Iron-sulfur cluster assembly accessory protein</fullName>
    </submittedName>
</protein>
<dbReference type="NCBIfam" id="TIGR00049">
    <property type="entry name" value="iron-sulfur cluster assembly accessory protein"/>
    <property type="match status" value="1"/>
</dbReference>
<name>A0A841QE62_9PROT</name>
<dbReference type="PANTHER" id="PTHR43011">
    <property type="entry name" value="IRON-SULFUR CLUSTER ASSEMBLY 2 HOMOLOG, MITOCHONDRIAL"/>
    <property type="match status" value="1"/>
</dbReference>
<dbReference type="InterPro" id="IPR000361">
    <property type="entry name" value="ATAP_core_dom"/>
</dbReference>
<gene>
    <name evidence="2" type="ORF">HNR55_001269</name>
</gene>
<evidence type="ECO:0000259" key="1">
    <source>
        <dbReference type="Pfam" id="PF01521"/>
    </source>
</evidence>
<dbReference type="GO" id="GO:0051537">
    <property type="term" value="F:2 iron, 2 sulfur cluster binding"/>
    <property type="evidence" value="ECO:0007669"/>
    <property type="project" value="TreeGrafter"/>
</dbReference>
<dbReference type="Proteomes" id="UP000578000">
    <property type="component" value="Unassembled WGS sequence"/>
</dbReference>
<dbReference type="GO" id="GO:0016226">
    <property type="term" value="P:iron-sulfur cluster assembly"/>
    <property type="evidence" value="ECO:0007669"/>
    <property type="project" value="InterPro"/>
</dbReference>
<dbReference type="Pfam" id="PF01521">
    <property type="entry name" value="Fe-S_biosyn"/>
    <property type="match status" value="1"/>
</dbReference>
<sequence length="140" mass="14885">MVAQHILFFAMQAGGSGTILATFLLRKRIEAEGKMIQLTNAARDAVRSAIAGSSNPAEGIRIMVEAGGCSGFKYMMGLVSAPEKDDIVVLCDDVKVFVDRESSPHLEGTTVDFVVSLEQSGFSFDNPNAASKCSCGKSFN</sequence>
<evidence type="ECO:0000313" key="2">
    <source>
        <dbReference type="EMBL" id="MBB6456688.1"/>
    </source>
</evidence>
<dbReference type="SUPFAM" id="SSF89360">
    <property type="entry name" value="HesB-like domain"/>
    <property type="match status" value="1"/>
</dbReference>
<dbReference type="AlphaFoldDB" id="A0A841QE62"/>
<proteinExistence type="predicted"/>
<dbReference type="PROSITE" id="PS01152">
    <property type="entry name" value="HESB"/>
    <property type="match status" value="1"/>
</dbReference>
<dbReference type="InterPro" id="IPR017870">
    <property type="entry name" value="FeS_cluster_insertion_CS"/>
</dbReference>
<dbReference type="PANTHER" id="PTHR43011:SF1">
    <property type="entry name" value="IRON-SULFUR CLUSTER ASSEMBLY 2 HOMOLOG, MITOCHONDRIAL"/>
    <property type="match status" value="1"/>
</dbReference>
<comment type="caution">
    <text evidence="2">The sequence shown here is derived from an EMBL/GenBank/DDBJ whole genome shotgun (WGS) entry which is preliminary data.</text>
</comment>
<dbReference type="Gene3D" id="2.60.300.12">
    <property type="entry name" value="HesB-like domain"/>
    <property type="match status" value="1"/>
</dbReference>
<accession>A0A841QE62</accession>
<feature type="domain" description="Core" evidence="1">
    <location>
        <begin position="36"/>
        <end position="137"/>
    </location>
</feature>
<dbReference type="RefSeq" id="WP_242005516.1">
    <property type="nucleotide sequence ID" value="NZ_BAABDB010000004.1"/>
</dbReference>
<keyword evidence="3" id="KW-1185">Reference proteome</keyword>
<dbReference type="EMBL" id="JACHIE010000004">
    <property type="protein sequence ID" value="MBB6456688.1"/>
    <property type="molecule type" value="Genomic_DNA"/>
</dbReference>
<dbReference type="GO" id="GO:0005506">
    <property type="term" value="F:iron ion binding"/>
    <property type="evidence" value="ECO:0007669"/>
    <property type="project" value="TreeGrafter"/>
</dbReference>